<dbReference type="Gene3D" id="2.40.128.320">
    <property type="entry name" value="Protein HRI1, N-terminal domain"/>
    <property type="match status" value="1"/>
</dbReference>
<dbReference type="GO" id="GO:0005634">
    <property type="term" value="C:nucleus"/>
    <property type="evidence" value="ECO:0007669"/>
    <property type="project" value="UniProtKB-SubCell"/>
</dbReference>
<dbReference type="Pfam" id="PF16815">
    <property type="entry name" value="HRI1"/>
    <property type="match status" value="1"/>
</dbReference>
<evidence type="ECO:0000256" key="3">
    <source>
        <dbReference type="ARBA" id="ARBA00005229"/>
    </source>
</evidence>
<dbReference type="OrthoDB" id="4045395at2759"/>
<dbReference type="HOGENOM" id="CLU_060351_1_0_1"/>
<keyword evidence="5" id="KW-0963">Cytoplasm</keyword>
<accession>A0A067Q7D8</accession>
<name>A0A067Q7D8_9AGAM</name>
<organism evidence="8 9">
    <name type="scientific">Jaapia argillacea MUCL 33604</name>
    <dbReference type="NCBI Taxonomy" id="933084"/>
    <lineage>
        <taxon>Eukaryota</taxon>
        <taxon>Fungi</taxon>
        <taxon>Dikarya</taxon>
        <taxon>Basidiomycota</taxon>
        <taxon>Agaricomycotina</taxon>
        <taxon>Agaricomycetes</taxon>
        <taxon>Agaricomycetidae</taxon>
        <taxon>Jaapiales</taxon>
        <taxon>Jaapiaceae</taxon>
        <taxon>Jaapia</taxon>
    </lineage>
</organism>
<keyword evidence="6" id="KW-0539">Nucleus</keyword>
<sequence length="237" mass="26015">MEPSISKRLYIRWFPNPAGEPTSTLVLTSPSKRFVDLRFFLPSDSNASRILSQLEWGFAGTSHVTPTHGEWTHDIDSRPDNDDHRNDKDEGDMFPDPNGDQNVSVERGRMWNAERGAVGEYEEGWLEVAVQGRGRCVVLEIGKGDQSAGVGDSRATGMIVRVGQYCQGIVKIGEQTLVERWECVEGELGGNWKLTGKGSVGSEGALHLPCGAACDLEGDIRQGDVLHDGWVVTEIYA</sequence>
<dbReference type="Proteomes" id="UP000027265">
    <property type="component" value="Unassembled WGS sequence"/>
</dbReference>
<dbReference type="InterPro" id="IPR031818">
    <property type="entry name" value="Hri1"/>
</dbReference>
<dbReference type="EMBL" id="KL197717">
    <property type="protein sequence ID" value="KDQ58511.1"/>
    <property type="molecule type" value="Genomic_DNA"/>
</dbReference>
<gene>
    <name evidence="8" type="ORF">JAAARDRAFT_128365</name>
</gene>
<feature type="region of interest" description="Disordered" evidence="7">
    <location>
        <begin position="66"/>
        <end position="104"/>
    </location>
</feature>
<proteinExistence type="inferred from homology"/>
<dbReference type="AlphaFoldDB" id="A0A067Q7D8"/>
<evidence type="ECO:0000313" key="9">
    <source>
        <dbReference type="Proteomes" id="UP000027265"/>
    </source>
</evidence>
<evidence type="ECO:0000256" key="6">
    <source>
        <dbReference type="ARBA" id="ARBA00023242"/>
    </source>
</evidence>
<dbReference type="InterPro" id="IPR043047">
    <property type="entry name" value="Hri1_N_sf"/>
</dbReference>
<dbReference type="GO" id="GO:0005737">
    <property type="term" value="C:cytoplasm"/>
    <property type="evidence" value="ECO:0007669"/>
    <property type="project" value="UniProtKB-SubCell"/>
</dbReference>
<evidence type="ECO:0000256" key="4">
    <source>
        <dbReference type="ARBA" id="ARBA00017063"/>
    </source>
</evidence>
<evidence type="ECO:0000256" key="5">
    <source>
        <dbReference type="ARBA" id="ARBA00022490"/>
    </source>
</evidence>
<evidence type="ECO:0000256" key="1">
    <source>
        <dbReference type="ARBA" id="ARBA00004123"/>
    </source>
</evidence>
<evidence type="ECO:0000313" key="8">
    <source>
        <dbReference type="EMBL" id="KDQ58511.1"/>
    </source>
</evidence>
<comment type="subcellular location">
    <subcellularLocation>
        <location evidence="2">Cytoplasm</location>
    </subcellularLocation>
    <subcellularLocation>
        <location evidence="1">Nucleus</location>
    </subcellularLocation>
</comment>
<protein>
    <recommendedName>
        <fullName evidence="4">Protein HRI1</fullName>
    </recommendedName>
</protein>
<dbReference type="CDD" id="cd11692">
    <property type="entry name" value="HRI1_N_like"/>
    <property type="match status" value="1"/>
</dbReference>
<dbReference type="InterPro" id="IPR038744">
    <property type="entry name" value="Hri1_N"/>
</dbReference>
<reference evidence="9" key="1">
    <citation type="journal article" date="2014" name="Proc. Natl. Acad. Sci. U.S.A.">
        <title>Extensive sampling of basidiomycete genomes demonstrates inadequacy of the white-rot/brown-rot paradigm for wood decay fungi.</title>
        <authorList>
            <person name="Riley R."/>
            <person name="Salamov A.A."/>
            <person name="Brown D.W."/>
            <person name="Nagy L.G."/>
            <person name="Floudas D."/>
            <person name="Held B.W."/>
            <person name="Levasseur A."/>
            <person name="Lombard V."/>
            <person name="Morin E."/>
            <person name="Otillar R."/>
            <person name="Lindquist E.A."/>
            <person name="Sun H."/>
            <person name="LaButti K.M."/>
            <person name="Schmutz J."/>
            <person name="Jabbour D."/>
            <person name="Luo H."/>
            <person name="Baker S.E."/>
            <person name="Pisabarro A.G."/>
            <person name="Walton J.D."/>
            <person name="Blanchette R.A."/>
            <person name="Henrissat B."/>
            <person name="Martin F."/>
            <person name="Cullen D."/>
            <person name="Hibbett D.S."/>
            <person name="Grigoriev I.V."/>
        </authorList>
    </citation>
    <scope>NUCLEOTIDE SEQUENCE [LARGE SCALE GENOMIC DNA]</scope>
    <source>
        <strain evidence="9">MUCL 33604</strain>
    </source>
</reference>
<feature type="compositionally biased region" description="Basic and acidic residues" evidence="7">
    <location>
        <begin position="70"/>
        <end position="88"/>
    </location>
</feature>
<keyword evidence="9" id="KW-1185">Reference proteome</keyword>
<dbReference type="InParanoid" id="A0A067Q7D8"/>
<evidence type="ECO:0000256" key="7">
    <source>
        <dbReference type="SAM" id="MobiDB-lite"/>
    </source>
</evidence>
<evidence type="ECO:0000256" key="2">
    <source>
        <dbReference type="ARBA" id="ARBA00004496"/>
    </source>
</evidence>
<dbReference type="STRING" id="933084.A0A067Q7D8"/>
<comment type="similarity">
    <text evidence="3">Belongs to the HRI1 family.</text>
</comment>